<evidence type="ECO:0000313" key="1">
    <source>
        <dbReference type="EMBL" id="VDP02373.1"/>
    </source>
</evidence>
<dbReference type="WBParaSite" id="SBAD_0000396001-mRNA-1">
    <property type="protein sequence ID" value="SBAD_0000396001-mRNA-1"/>
    <property type="gene ID" value="SBAD_0000396001"/>
</dbReference>
<organism evidence="3">
    <name type="scientific">Soboliphyme baturini</name>
    <dbReference type="NCBI Taxonomy" id="241478"/>
    <lineage>
        <taxon>Eukaryota</taxon>
        <taxon>Metazoa</taxon>
        <taxon>Ecdysozoa</taxon>
        <taxon>Nematoda</taxon>
        <taxon>Enoplea</taxon>
        <taxon>Dorylaimia</taxon>
        <taxon>Dioctophymatida</taxon>
        <taxon>Dioctophymatoidea</taxon>
        <taxon>Soboliphymatidae</taxon>
        <taxon>Soboliphyme</taxon>
    </lineage>
</organism>
<dbReference type="Proteomes" id="UP000270296">
    <property type="component" value="Unassembled WGS sequence"/>
</dbReference>
<dbReference type="AlphaFoldDB" id="A0A183IJJ4"/>
<reference evidence="1 2" key="2">
    <citation type="submission" date="2018-11" db="EMBL/GenBank/DDBJ databases">
        <authorList>
            <consortium name="Pathogen Informatics"/>
        </authorList>
    </citation>
    <scope>NUCLEOTIDE SEQUENCE [LARGE SCALE GENOMIC DNA]</scope>
</reference>
<keyword evidence="2" id="KW-1185">Reference proteome</keyword>
<protein>
    <submittedName>
        <fullName evidence="3">Secreted protein</fullName>
    </submittedName>
</protein>
<sequence>MCFCVVFHGPPVNGLVKRRVTAAHRLIVCGEVALVASPVVCRCGQSPPSAVGSSDITRLFMSDRLSGRLIRSRPVPRQRMPAANTYK</sequence>
<reference evidence="3" key="1">
    <citation type="submission" date="2016-06" db="UniProtKB">
        <authorList>
            <consortium name="WormBaseParasite"/>
        </authorList>
    </citation>
    <scope>IDENTIFICATION</scope>
</reference>
<dbReference type="EMBL" id="UZAM01007951">
    <property type="protein sequence ID" value="VDP02373.1"/>
    <property type="molecule type" value="Genomic_DNA"/>
</dbReference>
<accession>A0A183IJJ4</accession>
<evidence type="ECO:0000313" key="2">
    <source>
        <dbReference type="Proteomes" id="UP000270296"/>
    </source>
</evidence>
<proteinExistence type="predicted"/>
<name>A0A183IJJ4_9BILA</name>
<evidence type="ECO:0000313" key="3">
    <source>
        <dbReference type="WBParaSite" id="SBAD_0000396001-mRNA-1"/>
    </source>
</evidence>
<gene>
    <name evidence="1" type="ORF">SBAD_LOCUS3790</name>
</gene>